<feature type="chain" id="PRO_5022686995" description="Effector family protein Eff1" evidence="1">
    <location>
        <begin position="23"/>
        <end position="252"/>
    </location>
</feature>
<keyword evidence="3" id="KW-1185">Reference proteome</keyword>
<protein>
    <recommendedName>
        <fullName evidence="4">Effector family protein Eff1</fullName>
    </recommendedName>
</protein>
<keyword evidence="1" id="KW-0732">Signal</keyword>
<sequence length="252" mass="28566">MILAALFYLFSVLLTFVEIATTIPTRDGLDSDIYSSATGSSVRDLPATAQAIGNPSTFVPRPQLHHFQLFGEPVNPVHPPPRADPSSSRRWYVTYSPEEPPVLNRHLAGMVGTQIYRGHMTAVPEGVFYDGYVRERLKHWVEWLLEHSERRYYYHEADENPTGKGWTTYKYVYDPMSPEDFTVIFPGASFDWRHAFPVAVLRIPPQTSQSHKRIEIAGVEMVTRMYPPLEESLIPKASLSEILDLAGPHAVI</sequence>
<feature type="signal peptide" evidence="1">
    <location>
        <begin position="1"/>
        <end position="22"/>
    </location>
</feature>
<reference evidence="2 3" key="1">
    <citation type="submission" date="2018-03" db="EMBL/GenBank/DDBJ databases">
        <authorList>
            <person name="Guldener U."/>
        </authorList>
    </citation>
    <scope>NUCLEOTIDE SEQUENCE [LARGE SCALE GENOMIC DNA]</scope>
    <source>
        <strain evidence="2 3">NBRC100155</strain>
    </source>
</reference>
<dbReference type="AlphaFoldDB" id="A0A5C3EHQ0"/>
<dbReference type="EMBL" id="OOIN01000027">
    <property type="protein sequence ID" value="SPO29267.1"/>
    <property type="molecule type" value="Genomic_DNA"/>
</dbReference>
<accession>A0A5C3EHQ0</accession>
<dbReference type="Proteomes" id="UP000324022">
    <property type="component" value="Unassembled WGS sequence"/>
</dbReference>
<evidence type="ECO:0000313" key="2">
    <source>
        <dbReference type="EMBL" id="SPO29267.1"/>
    </source>
</evidence>
<gene>
    <name evidence="2" type="ORF">UTRI_06216</name>
</gene>
<name>A0A5C3EHQ0_9BASI</name>
<evidence type="ECO:0000256" key="1">
    <source>
        <dbReference type="SAM" id="SignalP"/>
    </source>
</evidence>
<organism evidence="2 3">
    <name type="scientific">Ustilago trichophora</name>
    <dbReference type="NCBI Taxonomy" id="86804"/>
    <lineage>
        <taxon>Eukaryota</taxon>
        <taxon>Fungi</taxon>
        <taxon>Dikarya</taxon>
        <taxon>Basidiomycota</taxon>
        <taxon>Ustilaginomycotina</taxon>
        <taxon>Ustilaginomycetes</taxon>
        <taxon>Ustilaginales</taxon>
        <taxon>Ustilaginaceae</taxon>
        <taxon>Ustilago</taxon>
    </lineage>
</organism>
<evidence type="ECO:0000313" key="3">
    <source>
        <dbReference type="Proteomes" id="UP000324022"/>
    </source>
</evidence>
<evidence type="ECO:0008006" key="4">
    <source>
        <dbReference type="Google" id="ProtNLM"/>
    </source>
</evidence>
<proteinExistence type="predicted"/>